<protein>
    <submittedName>
        <fullName evidence="2">Cytidylate kinase-like family protein</fullName>
    </submittedName>
</protein>
<sequence>MIITIARQCGCGALHVGEILAQHYNIPLYTRESLKEMARQKGVLSEMDDFFDERPVDDLMFAISYDYADAAGKVHQKAIHMLADLIGQQDCIIIGRCGNYIFRDREDLVSVFLKGDETTRIKNTMIEENMSAEEAMEFNHLMDERRVFYHRYYTGLIWGDAKDYDLCIDSCRLSAEDAAQIIESYIASVHLQLK</sequence>
<gene>
    <name evidence="2" type="ORF">CIK91_07545</name>
    <name evidence="1" type="ORF">PRRU23_19370</name>
</gene>
<dbReference type="GeneID" id="72478511"/>
<comment type="caution">
    <text evidence="1">The sequence shown here is derived from an EMBL/GenBank/DDBJ whole genome shotgun (WGS) entry which is preliminary data.</text>
</comment>
<dbReference type="EMBL" id="NPJF01000030">
    <property type="protein sequence ID" value="OYP55349.1"/>
    <property type="molecule type" value="Genomic_DNA"/>
</dbReference>
<evidence type="ECO:0000313" key="3">
    <source>
        <dbReference type="Proteomes" id="UP000216189"/>
    </source>
</evidence>
<evidence type="ECO:0000313" key="1">
    <source>
        <dbReference type="EMBL" id="GJG28237.1"/>
    </source>
</evidence>
<organism evidence="1 4">
    <name type="scientific">Segatella bryantii</name>
    <name type="common">Prevotella bryantii</name>
    <dbReference type="NCBI Taxonomy" id="77095"/>
    <lineage>
        <taxon>Bacteria</taxon>
        <taxon>Pseudomonadati</taxon>
        <taxon>Bacteroidota</taxon>
        <taxon>Bacteroidia</taxon>
        <taxon>Bacteroidales</taxon>
        <taxon>Prevotellaceae</taxon>
        <taxon>Segatella</taxon>
    </lineage>
</organism>
<dbReference type="EMBL" id="BPTR01000001">
    <property type="protein sequence ID" value="GJG28237.1"/>
    <property type="molecule type" value="Genomic_DNA"/>
</dbReference>
<reference evidence="1" key="2">
    <citation type="submission" date="2021-08" db="EMBL/GenBank/DDBJ databases">
        <title>Prevotella lacticifex sp. nov., isolated from rumen of cow.</title>
        <authorList>
            <person name="Shinkai T."/>
            <person name="Ikeyama N."/>
            <person name="Kumagai M."/>
            <person name="Ohmori H."/>
            <person name="Sakamoto M."/>
            <person name="Ohkuma M."/>
            <person name="Mitsumori M."/>
        </authorList>
    </citation>
    <scope>NUCLEOTIDE SEQUENCE</scope>
    <source>
        <strain evidence="1">DSM 11371</strain>
    </source>
</reference>
<dbReference type="RefSeq" id="WP_006282166.1">
    <property type="nucleotide sequence ID" value="NZ_BPTR01000001.1"/>
</dbReference>
<proteinExistence type="predicted"/>
<evidence type="ECO:0000313" key="2">
    <source>
        <dbReference type="EMBL" id="OYP55349.1"/>
    </source>
</evidence>
<name>A0AA37MLU4_SEGBR</name>
<reference evidence="2 3" key="1">
    <citation type="submission" date="2017-08" db="EMBL/GenBank/DDBJ databases">
        <title>Comparative genomics of non-oral Prevotella species.</title>
        <authorList>
            <person name="Accetto T."/>
            <person name="Nograsek B."/>
            <person name="Avgustin G."/>
        </authorList>
    </citation>
    <scope>NUCLEOTIDE SEQUENCE [LARGE SCALE GENOMIC DNA]</scope>
    <source>
        <strain evidence="2 3">TC1-1</strain>
    </source>
</reference>
<accession>A0AA37MLU4</accession>
<dbReference type="Gene3D" id="3.40.50.300">
    <property type="entry name" value="P-loop containing nucleotide triphosphate hydrolases"/>
    <property type="match status" value="1"/>
</dbReference>
<dbReference type="Pfam" id="PF13189">
    <property type="entry name" value="Cytidylate_kin2"/>
    <property type="match status" value="1"/>
</dbReference>
<dbReference type="SUPFAM" id="SSF52540">
    <property type="entry name" value="P-loop containing nucleoside triphosphate hydrolases"/>
    <property type="match status" value="1"/>
</dbReference>
<dbReference type="InterPro" id="IPR027417">
    <property type="entry name" value="P-loop_NTPase"/>
</dbReference>
<dbReference type="Proteomes" id="UP000216189">
    <property type="component" value="Unassembled WGS sequence"/>
</dbReference>
<dbReference type="Proteomes" id="UP000887043">
    <property type="component" value="Unassembled WGS sequence"/>
</dbReference>
<dbReference type="AlphaFoldDB" id="A0AA37MLU4"/>
<keyword evidence="3" id="KW-1185">Reference proteome</keyword>
<evidence type="ECO:0000313" key="4">
    <source>
        <dbReference type="Proteomes" id="UP000887043"/>
    </source>
</evidence>